<reference evidence="1" key="3">
    <citation type="submission" date="2023-05" db="EMBL/GenBank/DDBJ databases">
        <authorList>
            <person name="Smith C.H."/>
        </authorList>
    </citation>
    <scope>NUCLEOTIDE SEQUENCE</scope>
    <source>
        <strain evidence="1">CHS0354</strain>
        <tissue evidence="1">Mantle</tissue>
    </source>
</reference>
<organism evidence="1 2">
    <name type="scientific">Potamilus streckersoni</name>
    <dbReference type="NCBI Taxonomy" id="2493646"/>
    <lineage>
        <taxon>Eukaryota</taxon>
        <taxon>Metazoa</taxon>
        <taxon>Spiralia</taxon>
        <taxon>Lophotrochozoa</taxon>
        <taxon>Mollusca</taxon>
        <taxon>Bivalvia</taxon>
        <taxon>Autobranchia</taxon>
        <taxon>Heteroconchia</taxon>
        <taxon>Palaeoheterodonta</taxon>
        <taxon>Unionida</taxon>
        <taxon>Unionoidea</taxon>
        <taxon>Unionidae</taxon>
        <taxon>Ambleminae</taxon>
        <taxon>Lampsilini</taxon>
        <taxon>Potamilus</taxon>
    </lineage>
</organism>
<evidence type="ECO:0000313" key="1">
    <source>
        <dbReference type="EMBL" id="KAK3601049.1"/>
    </source>
</evidence>
<name>A0AAE0W4R5_9BIVA</name>
<accession>A0AAE0W4R5</accession>
<evidence type="ECO:0000313" key="2">
    <source>
        <dbReference type="Proteomes" id="UP001195483"/>
    </source>
</evidence>
<dbReference type="Proteomes" id="UP001195483">
    <property type="component" value="Unassembled WGS sequence"/>
</dbReference>
<reference evidence="1" key="1">
    <citation type="journal article" date="2021" name="Genome Biol. Evol.">
        <title>A High-Quality Reference Genome for a Parasitic Bivalve with Doubly Uniparental Inheritance (Bivalvia: Unionida).</title>
        <authorList>
            <person name="Smith C.H."/>
        </authorList>
    </citation>
    <scope>NUCLEOTIDE SEQUENCE</scope>
    <source>
        <strain evidence="1">CHS0354</strain>
    </source>
</reference>
<keyword evidence="2" id="KW-1185">Reference proteome</keyword>
<comment type="caution">
    <text evidence="1">The sequence shown here is derived from an EMBL/GenBank/DDBJ whole genome shotgun (WGS) entry which is preliminary data.</text>
</comment>
<protein>
    <submittedName>
        <fullName evidence="1">Uncharacterized protein</fullName>
    </submittedName>
</protein>
<dbReference type="EMBL" id="JAEAOA010001756">
    <property type="protein sequence ID" value="KAK3601049.1"/>
    <property type="molecule type" value="Genomic_DNA"/>
</dbReference>
<dbReference type="AlphaFoldDB" id="A0AAE0W4R5"/>
<reference evidence="1" key="2">
    <citation type="journal article" date="2021" name="Genome Biol. Evol.">
        <title>Developing a high-quality reference genome for a parasitic bivalve with doubly uniparental inheritance (Bivalvia: Unionida).</title>
        <authorList>
            <person name="Smith C.H."/>
        </authorList>
    </citation>
    <scope>NUCLEOTIDE SEQUENCE</scope>
    <source>
        <strain evidence="1">CHS0354</strain>
        <tissue evidence="1">Mantle</tissue>
    </source>
</reference>
<gene>
    <name evidence="1" type="ORF">CHS0354_029274</name>
</gene>
<sequence>MYVAQKEITDMGLDHLLTDKLAATKFLGEHQTVRNMRNFELDCSCPQPSKAKLKRACNSTRSRDRSLSLYFLVLIREPLYELKESSEIIKSIAEDTDGPNTATTQAYGSEIEDENTARMFGLV</sequence>
<proteinExistence type="predicted"/>